<feature type="region of interest" description="Disordered" evidence="1">
    <location>
        <begin position="1"/>
        <end position="150"/>
    </location>
</feature>
<feature type="compositionally biased region" description="Basic and acidic residues" evidence="1">
    <location>
        <begin position="49"/>
        <end position="64"/>
    </location>
</feature>
<sequence length="176" mass="19197">AARGEGYAAGHDQGGSGPPRAVRERPRVRAGRRGGPARAGSPGAAAEGLRPRDLRPPEGQDRVRHGGRRRVYRPVRPVQHRPDRPPRRARHRDRGRGVLGTRLRAGGRRTSAGLRLQAQEPAPRVARGPRREREGYPGLPLVRLRGGGPDAGAHLARRALRGQRDHGRAARRVGRV</sequence>
<organism evidence="2">
    <name type="scientific">uncultured Rubrobacteraceae bacterium</name>
    <dbReference type="NCBI Taxonomy" id="349277"/>
    <lineage>
        <taxon>Bacteria</taxon>
        <taxon>Bacillati</taxon>
        <taxon>Actinomycetota</taxon>
        <taxon>Rubrobacteria</taxon>
        <taxon>Rubrobacterales</taxon>
        <taxon>Rubrobacteraceae</taxon>
        <taxon>environmental samples</taxon>
    </lineage>
</organism>
<dbReference type="AlphaFoldDB" id="A0A6J4RYN0"/>
<feature type="compositionally biased region" description="Low complexity" evidence="1">
    <location>
        <begin position="36"/>
        <end position="48"/>
    </location>
</feature>
<dbReference type="EMBL" id="CADCVM010000171">
    <property type="protein sequence ID" value="CAA9485172.1"/>
    <property type="molecule type" value="Genomic_DNA"/>
</dbReference>
<feature type="non-terminal residue" evidence="2">
    <location>
        <position position="176"/>
    </location>
</feature>
<name>A0A6J4RYN0_9ACTN</name>
<feature type="compositionally biased region" description="Low complexity" evidence="1">
    <location>
        <begin position="99"/>
        <end position="116"/>
    </location>
</feature>
<dbReference type="GO" id="GO:0016740">
    <property type="term" value="F:transferase activity"/>
    <property type="evidence" value="ECO:0007669"/>
    <property type="project" value="UniProtKB-KW"/>
</dbReference>
<evidence type="ECO:0000313" key="2">
    <source>
        <dbReference type="EMBL" id="CAA9485172.1"/>
    </source>
</evidence>
<reference evidence="2" key="1">
    <citation type="submission" date="2020-02" db="EMBL/GenBank/DDBJ databases">
        <authorList>
            <person name="Meier V. D."/>
        </authorList>
    </citation>
    <scope>NUCLEOTIDE SEQUENCE</scope>
    <source>
        <strain evidence="2">AVDCRST_MAG05</strain>
    </source>
</reference>
<protein>
    <submittedName>
        <fullName evidence="2">Acetyltransferase, GNAT family</fullName>
    </submittedName>
</protein>
<evidence type="ECO:0000256" key="1">
    <source>
        <dbReference type="SAM" id="MobiDB-lite"/>
    </source>
</evidence>
<keyword evidence="2" id="KW-0808">Transferase</keyword>
<accession>A0A6J4RYN0</accession>
<proteinExistence type="predicted"/>
<feature type="non-terminal residue" evidence="2">
    <location>
        <position position="1"/>
    </location>
</feature>
<gene>
    <name evidence="2" type="ORF">AVDCRST_MAG05-1537</name>
</gene>